<dbReference type="STRING" id="7209.A0A1I7VNH4"/>
<evidence type="ECO:0000256" key="2">
    <source>
        <dbReference type="ARBA" id="ARBA00022454"/>
    </source>
</evidence>
<dbReference type="SUPFAM" id="SSF56112">
    <property type="entry name" value="Protein kinase-like (PK-like)"/>
    <property type="match status" value="1"/>
</dbReference>
<keyword evidence="2" id="KW-0158">Chromosome</keyword>
<name>A0A1I7VNH4_LOALO</name>
<evidence type="ECO:0000313" key="6">
    <source>
        <dbReference type="Proteomes" id="UP000095285"/>
    </source>
</evidence>
<dbReference type="InterPro" id="IPR015661">
    <property type="entry name" value="Bub1/Mad3"/>
</dbReference>
<dbReference type="GO" id="GO:0000776">
    <property type="term" value="C:kinetochore"/>
    <property type="evidence" value="ECO:0007669"/>
    <property type="project" value="UniProtKB-KW"/>
</dbReference>
<dbReference type="GO" id="GO:0004672">
    <property type="term" value="F:protein kinase activity"/>
    <property type="evidence" value="ECO:0007669"/>
    <property type="project" value="InterPro"/>
</dbReference>
<dbReference type="InterPro" id="IPR013212">
    <property type="entry name" value="Mad3/Bub1_I"/>
</dbReference>
<proteinExistence type="predicted"/>
<reference evidence="6" key="1">
    <citation type="submission" date="2012-04" db="EMBL/GenBank/DDBJ databases">
        <title>The Genome Sequence of Loa loa.</title>
        <authorList>
            <consortium name="The Broad Institute Genome Sequencing Platform"/>
            <consortium name="Broad Institute Genome Sequencing Center for Infectious Disease"/>
            <person name="Nutman T.B."/>
            <person name="Fink D.L."/>
            <person name="Russ C."/>
            <person name="Young S."/>
            <person name="Zeng Q."/>
            <person name="Gargeya S."/>
            <person name="Alvarado L."/>
            <person name="Berlin A."/>
            <person name="Chapman S.B."/>
            <person name="Chen Z."/>
            <person name="Freedman E."/>
            <person name="Gellesch M."/>
            <person name="Goldberg J."/>
            <person name="Griggs A."/>
            <person name="Gujja S."/>
            <person name="Heilman E.R."/>
            <person name="Heiman D."/>
            <person name="Howarth C."/>
            <person name="Mehta T."/>
            <person name="Neiman D."/>
            <person name="Pearson M."/>
            <person name="Roberts A."/>
            <person name="Saif S."/>
            <person name="Shea T."/>
            <person name="Shenoy N."/>
            <person name="Sisk P."/>
            <person name="Stolte C."/>
            <person name="Sykes S."/>
            <person name="White J."/>
            <person name="Yandava C."/>
            <person name="Haas B."/>
            <person name="Henn M.R."/>
            <person name="Nusbaum C."/>
            <person name="Birren B."/>
        </authorList>
    </citation>
    <scope>NUCLEOTIDE SEQUENCE [LARGE SCALE GENOMIC DNA]</scope>
</reference>
<sequence>MVERSAGTKTRRLLSMKARSLPPIDETADPLTLFQRHISQLHEIATECELFELAKPSLTKLLTLCKHETYRNNDRCFRIFLLAMKFLSDTNALKMFSAFYDNKIFTRLADFYICWARRCDDNHSFVRAILIKAEKMNARPKCAISIRKRSSAFPQFVIKEEELILSNNRNGGVVSTVTEITGTSVYPWNIQQQAKLMNNMKVPNFIKFYNIRPKHQSYWEAYIYNYVKEERRLISGIIQIYHCFTFIDKCLTVQEFTAGTLKELIKVQNFGDIKLNELIIAIIVLDLMKILRSIHQMNIIHGCFKSDNIFVAKRILYKPQLDTLGNGITLLVKLANWDFAIRNIGGMKYSGQYINENKVVTDGDYMCESWNYEIDRMGLANITNELICNRTLRYLRCKNGRYIPLLNLKRNWSMYHLWSHLFHKCLNMELHSWDELIDMFAQATDTSLRESGDQWIKSSAEYNVLFLELFKKNSHIYP</sequence>
<dbReference type="GO" id="GO:0007094">
    <property type="term" value="P:mitotic spindle assembly checkpoint signaling"/>
    <property type="evidence" value="ECO:0007669"/>
    <property type="project" value="InterPro"/>
</dbReference>
<dbReference type="AlphaFoldDB" id="A0A1I7VNH4"/>
<accession>A0A1I7VNH4</accession>
<dbReference type="Gene3D" id="1.25.40.430">
    <property type="match status" value="1"/>
</dbReference>
<keyword evidence="4" id="KW-0137">Centromere</keyword>
<dbReference type="GO" id="GO:0051754">
    <property type="term" value="P:meiotic sister chromatid cohesion, centromeric"/>
    <property type="evidence" value="ECO:0007669"/>
    <property type="project" value="TreeGrafter"/>
</dbReference>
<evidence type="ECO:0000256" key="1">
    <source>
        <dbReference type="ARBA" id="ARBA00004629"/>
    </source>
</evidence>
<dbReference type="SMART" id="SM00220">
    <property type="entry name" value="S_TKc"/>
    <property type="match status" value="1"/>
</dbReference>
<dbReference type="InterPro" id="IPR000719">
    <property type="entry name" value="Prot_kinase_dom"/>
</dbReference>
<keyword evidence="6" id="KW-1185">Reference proteome</keyword>
<evidence type="ECO:0000256" key="4">
    <source>
        <dbReference type="ARBA" id="ARBA00023328"/>
    </source>
</evidence>
<reference evidence="7" key="2">
    <citation type="submission" date="2016-11" db="UniProtKB">
        <authorList>
            <consortium name="WormBaseParasite"/>
        </authorList>
    </citation>
    <scope>IDENTIFICATION</scope>
</reference>
<dbReference type="InterPro" id="IPR011009">
    <property type="entry name" value="Kinase-like_dom_sf"/>
</dbReference>
<evidence type="ECO:0000259" key="5">
    <source>
        <dbReference type="PROSITE" id="PS50011"/>
    </source>
</evidence>
<organism evidence="6 7">
    <name type="scientific">Loa loa</name>
    <name type="common">Eye worm</name>
    <name type="synonym">Filaria loa</name>
    <dbReference type="NCBI Taxonomy" id="7209"/>
    <lineage>
        <taxon>Eukaryota</taxon>
        <taxon>Metazoa</taxon>
        <taxon>Ecdysozoa</taxon>
        <taxon>Nematoda</taxon>
        <taxon>Chromadorea</taxon>
        <taxon>Rhabditida</taxon>
        <taxon>Spirurina</taxon>
        <taxon>Spiruromorpha</taxon>
        <taxon>Filarioidea</taxon>
        <taxon>Onchocercidae</taxon>
        <taxon>Loa</taxon>
    </lineage>
</organism>
<comment type="subcellular location">
    <subcellularLocation>
        <location evidence="1">Chromosome</location>
        <location evidence="1">Centromere</location>
        <location evidence="1">Kinetochore</location>
    </subcellularLocation>
</comment>
<feature type="domain" description="Protein kinase" evidence="5">
    <location>
        <begin position="163"/>
        <end position="478"/>
    </location>
</feature>
<protein>
    <submittedName>
        <fullName evidence="7">Protein kinase domain-containing protein</fullName>
    </submittedName>
</protein>
<dbReference type="GO" id="GO:0005634">
    <property type="term" value="C:nucleus"/>
    <property type="evidence" value="ECO:0007669"/>
    <property type="project" value="TreeGrafter"/>
</dbReference>
<dbReference type="PROSITE" id="PS50011">
    <property type="entry name" value="PROTEIN_KINASE_DOM"/>
    <property type="match status" value="1"/>
</dbReference>
<dbReference type="GO" id="GO:0005524">
    <property type="term" value="F:ATP binding"/>
    <property type="evidence" value="ECO:0007669"/>
    <property type="project" value="InterPro"/>
</dbReference>
<evidence type="ECO:0000313" key="7">
    <source>
        <dbReference type="WBParaSite" id="EN70_4507"/>
    </source>
</evidence>
<dbReference type="SMART" id="SM00777">
    <property type="entry name" value="Mad3_BUB1_I"/>
    <property type="match status" value="1"/>
</dbReference>
<dbReference type="Gene3D" id="1.10.510.10">
    <property type="entry name" value="Transferase(Phosphotransferase) domain 1"/>
    <property type="match status" value="1"/>
</dbReference>
<dbReference type="Proteomes" id="UP000095285">
    <property type="component" value="Unassembled WGS sequence"/>
</dbReference>
<keyword evidence="3" id="KW-0995">Kinetochore</keyword>
<evidence type="ECO:0000256" key="3">
    <source>
        <dbReference type="ARBA" id="ARBA00022838"/>
    </source>
</evidence>
<dbReference type="PANTHER" id="PTHR14030">
    <property type="entry name" value="MITOTIC CHECKPOINT SERINE/THREONINE-PROTEIN KINASE BUB1"/>
    <property type="match status" value="1"/>
</dbReference>
<dbReference type="WBParaSite" id="EN70_4507">
    <property type="protein sequence ID" value="EN70_4507"/>
    <property type="gene ID" value="EN70_4507"/>
</dbReference>
<dbReference type="Pfam" id="PF08311">
    <property type="entry name" value="Mad3_BUB1_I"/>
    <property type="match status" value="1"/>
</dbReference>
<dbReference type="PANTHER" id="PTHR14030:SF28">
    <property type="entry name" value="BUB1 N-TERMINAL DOMAIN-CONTAINING PROTEIN"/>
    <property type="match status" value="1"/>
</dbReference>